<dbReference type="SMART" id="SM00020">
    <property type="entry name" value="Tryp_SPc"/>
    <property type="match status" value="1"/>
</dbReference>
<dbReference type="PROSITE" id="PS50240">
    <property type="entry name" value="TRYPSIN_DOM"/>
    <property type="match status" value="1"/>
</dbReference>
<keyword evidence="7" id="KW-1185">Reference proteome</keyword>
<dbReference type="InterPro" id="IPR001254">
    <property type="entry name" value="Trypsin_dom"/>
</dbReference>
<dbReference type="AlphaFoldDB" id="A0A6J1S4F0"/>
<dbReference type="RefSeq" id="XP_026275538.1">
    <property type="nucleotide sequence ID" value="XM_026419753.2"/>
</dbReference>
<evidence type="ECO:0000313" key="8">
    <source>
        <dbReference type="RefSeq" id="XP_026275538.1"/>
    </source>
</evidence>
<dbReference type="Gene3D" id="2.40.10.10">
    <property type="entry name" value="Trypsin-like serine proteases"/>
    <property type="match status" value="1"/>
</dbReference>
<keyword evidence="4" id="KW-1015">Disulfide bond</keyword>
<evidence type="ECO:0000256" key="2">
    <source>
        <dbReference type="ARBA" id="ARBA00022801"/>
    </source>
</evidence>
<evidence type="ECO:0000259" key="6">
    <source>
        <dbReference type="PROSITE" id="PS50240"/>
    </source>
</evidence>
<dbReference type="Proteomes" id="UP000504606">
    <property type="component" value="Unplaced"/>
</dbReference>
<dbReference type="Pfam" id="PF00089">
    <property type="entry name" value="Trypsin"/>
    <property type="match status" value="1"/>
</dbReference>
<dbReference type="KEGG" id="foc:113204546"/>
<dbReference type="InterPro" id="IPR050430">
    <property type="entry name" value="Peptidase_S1"/>
</dbReference>
<name>A0A6J1S4F0_FRAOC</name>
<keyword evidence="3" id="KW-0720">Serine protease</keyword>
<sequence length="251" mass="26714">MSSEVGVVAALCALLAVFCPEADAITGGSPVPIESFPYQVAIDQFRNQSCGGALIGKKTVITTASCFHRREIDVSDVTVRLGSATRTGGLSLGVDDFLQHPDVDAVLLYLDQRVTPRKEIKFVPVPTVPTAIRQGELVTISGYGDVSDELRAAALLAMDVEVCKDVYFFSVNTRACAGGWTAGMCGLRDVGSPLVNWLGELVGLAVQSHGCGQPGFPTVFADLTGADVLTWIEDNMDMKTDATRAQRLWSA</sequence>
<dbReference type="GeneID" id="113204546"/>
<dbReference type="InterPro" id="IPR009003">
    <property type="entry name" value="Peptidase_S1_PA"/>
</dbReference>
<dbReference type="SUPFAM" id="SSF50494">
    <property type="entry name" value="Trypsin-like serine proteases"/>
    <property type="match status" value="1"/>
</dbReference>
<dbReference type="InterPro" id="IPR043504">
    <property type="entry name" value="Peptidase_S1_PA_chymotrypsin"/>
</dbReference>
<reference evidence="8" key="1">
    <citation type="submission" date="2025-08" db="UniProtKB">
        <authorList>
            <consortium name="RefSeq"/>
        </authorList>
    </citation>
    <scope>IDENTIFICATION</scope>
    <source>
        <tissue evidence="8">Whole organism</tissue>
    </source>
</reference>
<feature type="chain" id="PRO_5026770447" evidence="5">
    <location>
        <begin position="25"/>
        <end position="251"/>
    </location>
</feature>
<keyword evidence="5" id="KW-0732">Signal</keyword>
<evidence type="ECO:0000313" key="7">
    <source>
        <dbReference type="Proteomes" id="UP000504606"/>
    </source>
</evidence>
<dbReference type="PANTHER" id="PTHR24276:SF91">
    <property type="entry name" value="AT26814P-RELATED"/>
    <property type="match status" value="1"/>
</dbReference>
<accession>A0A6J1S4F0</accession>
<dbReference type="GO" id="GO:0004252">
    <property type="term" value="F:serine-type endopeptidase activity"/>
    <property type="evidence" value="ECO:0007669"/>
    <property type="project" value="InterPro"/>
</dbReference>
<dbReference type="GO" id="GO:0006508">
    <property type="term" value="P:proteolysis"/>
    <property type="evidence" value="ECO:0007669"/>
    <property type="project" value="UniProtKB-KW"/>
</dbReference>
<organism evidence="7 8">
    <name type="scientific">Frankliniella occidentalis</name>
    <name type="common">Western flower thrips</name>
    <name type="synonym">Euthrips occidentalis</name>
    <dbReference type="NCBI Taxonomy" id="133901"/>
    <lineage>
        <taxon>Eukaryota</taxon>
        <taxon>Metazoa</taxon>
        <taxon>Ecdysozoa</taxon>
        <taxon>Arthropoda</taxon>
        <taxon>Hexapoda</taxon>
        <taxon>Insecta</taxon>
        <taxon>Pterygota</taxon>
        <taxon>Neoptera</taxon>
        <taxon>Paraneoptera</taxon>
        <taxon>Thysanoptera</taxon>
        <taxon>Terebrantia</taxon>
        <taxon>Thripoidea</taxon>
        <taxon>Thripidae</taxon>
        <taxon>Frankliniella</taxon>
    </lineage>
</organism>
<feature type="signal peptide" evidence="5">
    <location>
        <begin position="1"/>
        <end position="24"/>
    </location>
</feature>
<evidence type="ECO:0000256" key="5">
    <source>
        <dbReference type="SAM" id="SignalP"/>
    </source>
</evidence>
<proteinExistence type="predicted"/>
<evidence type="ECO:0000256" key="3">
    <source>
        <dbReference type="ARBA" id="ARBA00022825"/>
    </source>
</evidence>
<feature type="domain" description="Peptidase S1" evidence="6">
    <location>
        <begin position="25"/>
        <end position="237"/>
    </location>
</feature>
<keyword evidence="2" id="KW-0378">Hydrolase</keyword>
<protein>
    <submittedName>
        <fullName evidence="8">Trypsin-2-like isoform X2</fullName>
    </submittedName>
</protein>
<gene>
    <name evidence="8" type="primary">LOC113204546</name>
</gene>
<evidence type="ECO:0000256" key="1">
    <source>
        <dbReference type="ARBA" id="ARBA00022670"/>
    </source>
</evidence>
<evidence type="ECO:0000256" key="4">
    <source>
        <dbReference type="ARBA" id="ARBA00023157"/>
    </source>
</evidence>
<keyword evidence="1" id="KW-0645">Protease</keyword>
<dbReference type="PANTHER" id="PTHR24276">
    <property type="entry name" value="POLYSERASE-RELATED"/>
    <property type="match status" value="1"/>
</dbReference>